<dbReference type="GO" id="GO:0016308">
    <property type="term" value="F:1-phosphatidylinositol-4-phosphate 5-kinase activity"/>
    <property type="evidence" value="ECO:0007669"/>
    <property type="project" value="TreeGrafter"/>
</dbReference>
<dbReference type="Gene3D" id="3.30.810.10">
    <property type="entry name" value="2-Layer Sandwich"/>
    <property type="match status" value="1"/>
</dbReference>
<evidence type="ECO:0000313" key="5">
    <source>
        <dbReference type="Proteomes" id="UP000282613"/>
    </source>
</evidence>
<keyword evidence="1" id="KW-0547">Nucleotide-binding</keyword>
<dbReference type="InterPro" id="IPR002498">
    <property type="entry name" value="PInositol-4-P-4/5-kinase_core"/>
</dbReference>
<feature type="region of interest" description="Disordered" evidence="2">
    <location>
        <begin position="55"/>
        <end position="109"/>
    </location>
</feature>
<evidence type="ECO:0000256" key="2">
    <source>
        <dbReference type="SAM" id="MobiDB-lite"/>
    </source>
</evidence>
<dbReference type="PANTHER" id="PTHR23086">
    <property type="entry name" value="PHOSPHATIDYLINOSITOL-4-PHOSPHATE 5-KINASE"/>
    <property type="match status" value="1"/>
</dbReference>
<dbReference type="GO" id="GO:0046854">
    <property type="term" value="P:phosphatidylinositol phosphate biosynthetic process"/>
    <property type="evidence" value="ECO:0007669"/>
    <property type="project" value="TreeGrafter"/>
</dbReference>
<organism evidence="6">
    <name type="scientific">Taenia asiatica</name>
    <name type="common">Asian tapeworm</name>
    <dbReference type="NCBI Taxonomy" id="60517"/>
    <lineage>
        <taxon>Eukaryota</taxon>
        <taxon>Metazoa</taxon>
        <taxon>Spiralia</taxon>
        <taxon>Lophotrochozoa</taxon>
        <taxon>Platyhelminthes</taxon>
        <taxon>Cestoda</taxon>
        <taxon>Eucestoda</taxon>
        <taxon>Cyclophyllidea</taxon>
        <taxon>Taeniidae</taxon>
        <taxon>Taenia</taxon>
    </lineage>
</organism>
<dbReference type="PANTHER" id="PTHR23086:SF101">
    <property type="entry name" value="LP03320P-RELATED"/>
    <property type="match status" value="1"/>
</dbReference>
<sequence length="194" mass="21494">MLSSCRERHPNGIWLEADTYDALMKTIERDCRVLESFQIMDYSLLLGVHNFDRAERDRQNRKNGRSSDNGMVGNEVSGTGGTEQNLGALLSSGASKRRSDGDALDRGRRSTSPFTCNAFRSRTGNKRLTAYSTAMESIEAKTEPVEIEPTDSERATLYVSCPSLSFICLPFYLSSPSVSSVLLKPMLLAGFVNY</sequence>
<dbReference type="Pfam" id="PF01504">
    <property type="entry name" value="PIP5K"/>
    <property type="match status" value="1"/>
</dbReference>
<dbReference type="AlphaFoldDB" id="A0A0R3WGM0"/>
<dbReference type="SUPFAM" id="SSF56104">
    <property type="entry name" value="SAICAR synthase-like"/>
    <property type="match status" value="1"/>
</dbReference>
<reference evidence="6" key="1">
    <citation type="submission" date="2017-02" db="UniProtKB">
        <authorList>
            <consortium name="WormBaseParasite"/>
        </authorList>
    </citation>
    <scope>IDENTIFICATION</scope>
</reference>
<dbReference type="PROSITE" id="PS51455">
    <property type="entry name" value="PIPK"/>
    <property type="match status" value="1"/>
</dbReference>
<evidence type="ECO:0000259" key="3">
    <source>
        <dbReference type="PROSITE" id="PS51455"/>
    </source>
</evidence>
<name>A0A0R3WGM0_TAEAS</name>
<dbReference type="STRING" id="60517.A0A0R3WGM0"/>
<reference evidence="4 5" key="2">
    <citation type="submission" date="2018-11" db="EMBL/GenBank/DDBJ databases">
        <authorList>
            <consortium name="Pathogen Informatics"/>
        </authorList>
    </citation>
    <scope>NUCLEOTIDE SEQUENCE [LARGE SCALE GENOMIC DNA]</scope>
</reference>
<accession>A0A0R3WGM0</accession>
<proteinExistence type="predicted"/>
<evidence type="ECO:0000256" key="1">
    <source>
        <dbReference type="PROSITE-ProRule" id="PRU00781"/>
    </source>
</evidence>
<dbReference type="EMBL" id="UYRS01019982">
    <property type="protein sequence ID" value="VDK47404.1"/>
    <property type="molecule type" value="Genomic_DNA"/>
</dbReference>
<dbReference type="WBParaSite" id="TASK_0001001301-mRNA-1">
    <property type="protein sequence ID" value="TASK_0001001301-mRNA-1"/>
    <property type="gene ID" value="TASK_0001001301"/>
</dbReference>
<keyword evidence="5" id="KW-1185">Reference proteome</keyword>
<keyword evidence="1" id="KW-0067">ATP-binding</keyword>
<feature type="compositionally biased region" description="Basic and acidic residues" evidence="2">
    <location>
        <begin position="97"/>
        <end position="108"/>
    </location>
</feature>
<feature type="domain" description="PIPK" evidence="3">
    <location>
        <begin position="1"/>
        <end position="194"/>
    </location>
</feature>
<dbReference type="InterPro" id="IPR023610">
    <property type="entry name" value="PInositol-4/5-P-5/4-kinase"/>
</dbReference>
<dbReference type="GO" id="GO:0005524">
    <property type="term" value="F:ATP binding"/>
    <property type="evidence" value="ECO:0007669"/>
    <property type="project" value="UniProtKB-UniRule"/>
</dbReference>
<evidence type="ECO:0000313" key="6">
    <source>
        <dbReference type="WBParaSite" id="TASK_0001001301-mRNA-1"/>
    </source>
</evidence>
<dbReference type="OrthoDB" id="70770at2759"/>
<keyword evidence="1" id="KW-0418">Kinase</keyword>
<evidence type="ECO:0000313" key="4">
    <source>
        <dbReference type="EMBL" id="VDK47404.1"/>
    </source>
</evidence>
<dbReference type="InterPro" id="IPR027483">
    <property type="entry name" value="PInositol-4-P-4/5-kinase_C_sf"/>
</dbReference>
<keyword evidence="1" id="KW-0808">Transferase</keyword>
<dbReference type="GO" id="GO:0005886">
    <property type="term" value="C:plasma membrane"/>
    <property type="evidence" value="ECO:0007669"/>
    <property type="project" value="TreeGrafter"/>
</dbReference>
<dbReference type="Proteomes" id="UP000282613">
    <property type="component" value="Unassembled WGS sequence"/>
</dbReference>
<gene>
    <name evidence="4" type="ORF">TASK_LOCUS10014</name>
</gene>
<protein>
    <submittedName>
        <fullName evidence="6">PIPK domain-containing protein</fullName>
    </submittedName>
</protein>